<evidence type="ECO:0000313" key="1">
    <source>
        <dbReference type="EMBL" id="MPC65908.1"/>
    </source>
</evidence>
<dbReference type="EMBL" id="VSRR010024006">
    <property type="protein sequence ID" value="MPC65908.1"/>
    <property type="molecule type" value="Genomic_DNA"/>
</dbReference>
<name>A0A5B7HAB1_PORTR</name>
<protein>
    <submittedName>
        <fullName evidence="1">Uncharacterized protein</fullName>
    </submittedName>
</protein>
<proteinExistence type="predicted"/>
<comment type="caution">
    <text evidence="1">The sequence shown here is derived from an EMBL/GenBank/DDBJ whole genome shotgun (WGS) entry which is preliminary data.</text>
</comment>
<accession>A0A5B7HAB1</accession>
<reference evidence="1 2" key="1">
    <citation type="submission" date="2019-05" db="EMBL/GenBank/DDBJ databases">
        <title>Another draft genome of Portunus trituberculatus and its Hox gene families provides insights of decapod evolution.</title>
        <authorList>
            <person name="Jeong J.-H."/>
            <person name="Song I."/>
            <person name="Kim S."/>
            <person name="Choi T."/>
            <person name="Kim D."/>
            <person name="Ryu S."/>
            <person name="Kim W."/>
        </authorList>
    </citation>
    <scope>NUCLEOTIDE SEQUENCE [LARGE SCALE GENOMIC DNA]</scope>
    <source>
        <tissue evidence="1">Muscle</tissue>
    </source>
</reference>
<dbReference type="AlphaFoldDB" id="A0A5B7HAB1"/>
<keyword evidence="2" id="KW-1185">Reference proteome</keyword>
<organism evidence="1 2">
    <name type="scientific">Portunus trituberculatus</name>
    <name type="common">Swimming crab</name>
    <name type="synonym">Neptunus trituberculatus</name>
    <dbReference type="NCBI Taxonomy" id="210409"/>
    <lineage>
        <taxon>Eukaryota</taxon>
        <taxon>Metazoa</taxon>
        <taxon>Ecdysozoa</taxon>
        <taxon>Arthropoda</taxon>
        <taxon>Crustacea</taxon>
        <taxon>Multicrustacea</taxon>
        <taxon>Malacostraca</taxon>
        <taxon>Eumalacostraca</taxon>
        <taxon>Eucarida</taxon>
        <taxon>Decapoda</taxon>
        <taxon>Pleocyemata</taxon>
        <taxon>Brachyura</taxon>
        <taxon>Eubrachyura</taxon>
        <taxon>Portunoidea</taxon>
        <taxon>Portunidae</taxon>
        <taxon>Portuninae</taxon>
        <taxon>Portunus</taxon>
    </lineage>
</organism>
<sequence length="141" mass="15823">MPLQESVPRSPAGELLTWIARLSCSEPLTRLYLALRCTDCATTRHREAAALGESIPNNSSWPYKVVSMAQECMRLRPIVRNTHIAICCITNTGKGIGYIDLRAKVSACLHLYFSRGIISRHSTETTRLTDRHPLESRLSNK</sequence>
<evidence type="ECO:0000313" key="2">
    <source>
        <dbReference type="Proteomes" id="UP000324222"/>
    </source>
</evidence>
<gene>
    <name evidence="1" type="ORF">E2C01_060046</name>
</gene>
<dbReference type="Proteomes" id="UP000324222">
    <property type="component" value="Unassembled WGS sequence"/>
</dbReference>